<dbReference type="Proteomes" id="UP000185469">
    <property type="component" value="Chromosome"/>
</dbReference>
<dbReference type="NCBIfam" id="NF000996">
    <property type="entry name" value="PRK00105.1"/>
    <property type="match status" value="1"/>
</dbReference>
<dbReference type="InterPro" id="IPR036087">
    <property type="entry name" value="Nict_dMeBzImd_PRibTrfase_sf"/>
</dbReference>
<keyword evidence="7 11" id="KW-0328">Glycosyltransferase</keyword>
<dbReference type="GO" id="GO:0009236">
    <property type="term" value="P:cobalamin biosynthetic process"/>
    <property type="evidence" value="ECO:0007669"/>
    <property type="project" value="UniProtKB-UniRule"/>
</dbReference>
<dbReference type="Gene3D" id="1.10.1610.10">
    <property type="match status" value="1"/>
</dbReference>
<protein>
    <recommendedName>
        <fullName evidence="5 11">Nicotinate-nucleotide--dimethylbenzimidazole phosphoribosyltransferase</fullName>
        <shortName evidence="11">NN:DBI PRT</shortName>
        <ecNumber evidence="4 11">2.4.2.21</ecNumber>
    </recommendedName>
    <alternativeName>
        <fullName evidence="9 11">N(1)-alpha-phosphoribosyltransferase</fullName>
    </alternativeName>
</protein>
<dbReference type="Pfam" id="PF02277">
    <property type="entry name" value="DBI_PRT"/>
    <property type="match status" value="1"/>
</dbReference>
<dbReference type="Gene3D" id="3.40.50.10210">
    <property type="match status" value="1"/>
</dbReference>
<dbReference type="UniPathway" id="UPA00061">
    <property type="reaction ID" value="UER00516"/>
</dbReference>
<dbReference type="PANTHER" id="PTHR43463:SF1">
    <property type="entry name" value="NICOTINATE-NUCLEOTIDE--DIMETHYLBENZIMIDAZOLE PHOSPHORIBOSYLTRANSFERASE"/>
    <property type="match status" value="1"/>
</dbReference>
<dbReference type="InterPro" id="IPR017846">
    <property type="entry name" value="Nict_dMeBzImd_PRibTrfase_bact"/>
</dbReference>
<dbReference type="EMBL" id="CP009248">
    <property type="protein sequence ID" value="APT90996.1"/>
    <property type="molecule type" value="Genomic_DNA"/>
</dbReference>
<dbReference type="CDD" id="cd02439">
    <property type="entry name" value="DMB-PRT_CobT"/>
    <property type="match status" value="1"/>
</dbReference>
<dbReference type="AlphaFoldDB" id="A0A1L7CYM5"/>
<evidence type="ECO:0000256" key="11">
    <source>
        <dbReference type="HAMAP-Rule" id="MF_00230"/>
    </source>
</evidence>
<evidence type="ECO:0000256" key="7">
    <source>
        <dbReference type="ARBA" id="ARBA00022676"/>
    </source>
</evidence>
<proteinExistence type="inferred from homology"/>
<dbReference type="InterPro" id="IPR003200">
    <property type="entry name" value="Nict_dMeBzImd_PRibTrfase"/>
</dbReference>
<evidence type="ECO:0000256" key="4">
    <source>
        <dbReference type="ARBA" id="ARBA00011991"/>
    </source>
</evidence>
<comment type="function">
    <text evidence="1 11">Catalyzes the synthesis of alpha-ribazole-5'-phosphate from nicotinate mononucleotide (NAMN) and 5,6-dimethylbenzimidazole (DMB).</text>
</comment>
<dbReference type="RefSeq" id="WP_075692291.1">
    <property type="nucleotide sequence ID" value="NZ_CP009248.1"/>
</dbReference>
<dbReference type="OrthoDB" id="9781491at2"/>
<evidence type="ECO:0000256" key="6">
    <source>
        <dbReference type="ARBA" id="ARBA00022573"/>
    </source>
</evidence>
<evidence type="ECO:0000256" key="10">
    <source>
        <dbReference type="ARBA" id="ARBA00047340"/>
    </source>
</evidence>
<evidence type="ECO:0000256" key="9">
    <source>
        <dbReference type="ARBA" id="ARBA00030686"/>
    </source>
</evidence>
<dbReference type="SUPFAM" id="SSF52733">
    <property type="entry name" value="Nicotinate mononucleotide:5,6-dimethylbenzimidazole phosphoribosyltransferase (CobT)"/>
    <property type="match status" value="1"/>
</dbReference>
<evidence type="ECO:0000256" key="8">
    <source>
        <dbReference type="ARBA" id="ARBA00022679"/>
    </source>
</evidence>
<dbReference type="HAMAP" id="MF_00230">
    <property type="entry name" value="CobT"/>
    <property type="match status" value="1"/>
</dbReference>
<gene>
    <name evidence="11" type="primary">cobT</name>
    <name evidence="12" type="ORF">CSPHI_08050</name>
</gene>
<evidence type="ECO:0000256" key="5">
    <source>
        <dbReference type="ARBA" id="ARBA00015486"/>
    </source>
</evidence>
<dbReference type="KEGG" id="csph:CSPHI_08050"/>
<organism evidence="12 13">
    <name type="scientific">Corynebacterium sphenisci DSM 44792</name>
    <dbReference type="NCBI Taxonomy" id="1437874"/>
    <lineage>
        <taxon>Bacteria</taxon>
        <taxon>Bacillati</taxon>
        <taxon>Actinomycetota</taxon>
        <taxon>Actinomycetes</taxon>
        <taxon>Mycobacteriales</taxon>
        <taxon>Corynebacteriaceae</taxon>
        <taxon>Corynebacterium</taxon>
    </lineage>
</organism>
<comment type="catalytic activity">
    <reaction evidence="10 11">
        <text>5,6-dimethylbenzimidazole + nicotinate beta-D-ribonucleotide = alpha-ribazole 5'-phosphate + nicotinate + H(+)</text>
        <dbReference type="Rhea" id="RHEA:11196"/>
        <dbReference type="ChEBI" id="CHEBI:15378"/>
        <dbReference type="ChEBI" id="CHEBI:15890"/>
        <dbReference type="ChEBI" id="CHEBI:32544"/>
        <dbReference type="ChEBI" id="CHEBI:57502"/>
        <dbReference type="ChEBI" id="CHEBI:57918"/>
        <dbReference type="EC" id="2.4.2.21"/>
    </reaction>
</comment>
<dbReference type="PANTHER" id="PTHR43463">
    <property type="entry name" value="NICOTINATE-NUCLEOTIDE--DIMETHYLBENZIMIDAZOLE PHOSPHORIBOSYLTRANSFERASE"/>
    <property type="match status" value="1"/>
</dbReference>
<keyword evidence="8 11" id="KW-0808">Transferase</keyword>
<accession>A0A1L7CYM5</accession>
<dbReference type="NCBIfam" id="TIGR03160">
    <property type="entry name" value="cobT_DBIPRT"/>
    <property type="match status" value="1"/>
</dbReference>
<feature type="active site" description="Proton acceptor" evidence="11">
    <location>
        <position position="315"/>
    </location>
</feature>
<dbReference type="EC" id="2.4.2.21" evidence="4 11"/>
<keyword evidence="6 11" id="KW-0169">Cobalamin biosynthesis</keyword>
<dbReference type="InterPro" id="IPR023195">
    <property type="entry name" value="Nict_dMeBzImd_PRibTrfase_N"/>
</dbReference>
<name>A0A1L7CYM5_9CORY</name>
<dbReference type="GO" id="GO:0008939">
    <property type="term" value="F:nicotinate-nucleotide-dimethylbenzimidazole phosphoribosyltransferase activity"/>
    <property type="evidence" value="ECO:0007669"/>
    <property type="project" value="UniProtKB-UniRule"/>
</dbReference>
<comment type="pathway">
    <text evidence="2 11">Nucleoside biosynthesis; alpha-ribazole biosynthesis; alpha-ribazole from 5,6-dimethylbenzimidazole: step 1/2.</text>
</comment>
<evidence type="ECO:0000256" key="1">
    <source>
        <dbReference type="ARBA" id="ARBA00002197"/>
    </source>
</evidence>
<sequence>MTHESFAPVTAPDEAAAAAARERHLTLTKPPGSLGRLEELGVWLAACQGEVPPRALEDVRVVVFAGDHGVVASGVSAYPAEVSGQMFANIVAGGAAVNAIARAQGASVVAADISLDREVDEAEAPYRVRRGCGAIDREDAMTEAEVARALAVGRRLADEAVDSGAQLLIAGDMGIGNTTPAAAIIGAMVGAEPVAVVGRGTGVDDEGWKRKTAAIRDAMFRARGLRGEPMELLRRIASPDLAAMAAFLAQAAVRRTPALLDGVVVTAAALAAEELAPGARAWWAAGHRSAEPAHALALAQLGLEPLLDYGMRLGEGSGAVAALPMLQSATAVLRDMATFDDAGVSGRAD</sequence>
<dbReference type="STRING" id="1437874.CSPHI_08050"/>
<evidence type="ECO:0000256" key="3">
    <source>
        <dbReference type="ARBA" id="ARBA00007110"/>
    </source>
</evidence>
<reference evidence="12 13" key="1">
    <citation type="submission" date="2014-08" db="EMBL/GenBank/DDBJ databases">
        <title>Complete genome sequence of Corynebacterium sphenisci CECT 5990(T) (=DSM 44792(T)), isolated from healthy wild penguins.</title>
        <authorList>
            <person name="Ruckert C."/>
            <person name="Albersmeier A."/>
            <person name="Winkler A."/>
            <person name="Kalinowski J."/>
        </authorList>
    </citation>
    <scope>NUCLEOTIDE SEQUENCE [LARGE SCALE GENOMIC DNA]</scope>
    <source>
        <strain evidence="12 13">DSM 44792</strain>
    </source>
</reference>
<evidence type="ECO:0000313" key="13">
    <source>
        <dbReference type="Proteomes" id="UP000185469"/>
    </source>
</evidence>
<evidence type="ECO:0000313" key="12">
    <source>
        <dbReference type="EMBL" id="APT90996.1"/>
    </source>
</evidence>
<comment type="similarity">
    <text evidence="3 11">Belongs to the CobT family.</text>
</comment>
<evidence type="ECO:0000256" key="2">
    <source>
        <dbReference type="ARBA" id="ARBA00005049"/>
    </source>
</evidence>
<keyword evidence="13" id="KW-1185">Reference proteome</keyword>